<evidence type="ECO:0008006" key="10">
    <source>
        <dbReference type="Google" id="ProtNLM"/>
    </source>
</evidence>
<evidence type="ECO:0000256" key="2">
    <source>
        <dbReference type="ARBA" id="ARBA00022448"/>
    </source>
</evidence>
<evidence type="ECO:0000256" key="1">
    <source>
        <dbReference type="ARBA" id="ARBA00004651"/>
    </source>
</evidence>
<keyword evidence="2" id="KW-0813">Transport</keyword>
<feature type="transmembrane region" description="Helical" evidence="7">
    <location>
        <begin position="12"/>
        <end position="36"/>
    </location>
</feature>
<feature type="transmembrane region" description="Helical" evidence="7">
    <location>
        <begin position="373"/>
        <end position="393"/>
    </location>
</feature>
<organism evidence="8 9">
    <name type="scientific">Virgibacillus profundi</name>
    <dbReference type="NCBI Taxonomy" id="2024555"/>
    <lineage>
        <taxon>Bacteria</taxon>
        <taxon>Bacillati</taxon>
        <taxon>Bacillota</taxon>
        <taxon>Bacilli</taxon>
        <taxon>Bacillales</taxon>
        <taxon>Bacillaceae</taxon>
        <taxon>Virgibacillus</taxon>
    </lineage>
</organism>
<protein>
    <recommendedName>
        <fullName evidence="10">MFS transporter</fullName>
    </recommendedName>
</protein>
<evidence type="ECO:0000256" key="3">
    <source>
        <dbReference type="ARBA" id="ARBA00022475"/>
    </source>
</evidence>
<feature type="transmembrane region" description="Helical" evidence="7">
    <location>
        <begin position="100"/>
        <end position="118"/>
    </location>
</feature>
<dbReference type="Proteomes" id="UP000218887">
    <property type="component" value="Unassembled WGS sequence"/>
</dbReference>
<keyword evidence="6 7" id="KW-0472">Membrane</keyword>
<evidence type="ECO:0000256" key="5">
    <source>
        <dbReference type="ARBA" id="ARBA00022989"/>
    </source>
</evidence>
<evidence type="ECO:0000256" key="6">
    <source>
        <dbReference type="ARBA" id="ARBA00023136"/>
    </source>
</evidence>
<evidence type="ECO:0000256" key="7">
    <source>
        <dbReference type="SAM" id="Phobius"/>
    </source>
</evidence>
<comment type="subcellular location">
    <subcellularLocation>
        <location evidence="1">Cell membrane</location>
        <topology evidence="1">Multi-pass membrane protein</topology>
    </subcellularLocation>
</comment>
<feature type="transmembrane region" description="Helical" evidence="7">
    <location>
        <begin position="139"/>
        <end position="160"/>
    </location>
</feature>
<dbReference type="EMBL" id="NPOA01000012">
    <property type="protein sequence ID" value="PAV28537.1"/>
    <property type="molecule type" value="Genomic_DNA"/>
</dbReference>
<gene>
    <name evidence="8" type="ORF">CIL05_16515</name>
</gene>
<dbReference type="Pfam" id="PF05977">
    <property type="entry name" value="MFS_3"/>
    <property type="match status" value="1"/>
</dbReference>
<dbReference type="SUPFAM" id="SSF103473">
    <property type="entry name" value="MFS general substrate transporter"/>
    <property type="match status" value="1"/>
</dbReference>
<keyword evidence="9" id="KW-1185">Reference proteome</keyword>
<feature type="transmembrane region" description="Helical" evidence="7">
    <location>
        <begin position="310"/>
        <end position="333"/>
    </location>
</feature>
<feature type="transmembrane region" description="Helical" evidence="7">
    <location>
        <begin position="257"/>
        <end position="279"/>
    </location>
</feature>
<name>A0A2A2IA73_9BACI</name>
<dbReference type="OrthoDB" id="2287060at2"/>
<dbReference type="InterPro" id="IPR010290">
    <property type="entry name" value="TM_effector"/>
</dbReference>
<feature type="transmembrane region" description="Helical" evidence="7">
    <location>
        <begin position="74"/>
        <end position="94"/>
    </location>
</feature>
<feature type="transmembrane region" description="Helical" evidence="7">
    <location>
        <begin position="218"/>
        <end position="245"/>
    </location>
</feature>
<proteinExistence type="predicted"/>
<dbReference type="PANTHER" id="PTHR23513:SF6">
    <property type="entry name" value="MAJOR FACILITATOR SUPERFAMILY ASSOCIATED DOMAIN-CONTAINING PROTEIN"/>
    <property type="match status" value="1"/>
</dbReference>
<accession>A0A2A2IA73</accession>
<dbReference type="Gene3D" id="1.20.1250.20">
    <property type="entry name" value="MFS general substrate transporter like domains"/>
    <property type="match status" value="1"/>
</dbReference>
<feature type="transmembrane region" description="Helical" evidence="7">
    <location>
        <begin position="166"/>
        <end position="186"/>
    </location>
</feature>
<dbReference type="AlphaFoldDB" id="A0A2A2IA73"/>
<sequence>MMRLLKNKQFFALFAGRILTNIADSIYYIAAMWIVYDLTGNAFYTGLAGFLTSVPWALQFLTGPLVDKWATKSILVWTQALQGVLIAIIPLLALFDQLTVFWVLVLLPIVSMIQQFVYPAQTKVLPQIVKRGELVTANTYFSFAYQGIDFILNAIAGVFVAIIGVVWLFAMDSLLFILAAMLFMALRIPKKVDGPGTSATLLENVAQYKMELRLGFSYVFRSVLGLFTLGAIVTNFAIGGIMALLPAFADLQSGPALYGYYLAVLSIGGLLGSALAPGIQHLRMGTFYIVAFSAATVCWIISAWSTTPVISLIFFGLVWLPVGVSNIIVPSAIQATIPANFIGRVNSVSVSMSTASMPLGSLLAGYLGTIVDLRIAFLFFGLILFFEVIIWLCHPTLRQMPKISELTAESLRLPAIKEEQS</sequence>
<evidence type="ECO:0000256" key="4">
    <source>
        <dbReference type="ARBA" id="ARBA00022692"/>
    </source>
</evidence>
<feature type="transmembrane region" description="Helical" evidence="7">
    <location>
        <begin position="345"/>
        <end position="367"/>
    </location>
</feature>
<keyword evidence="4 7" id="KW-0812">Transmembrane</keyword>
<dbReference type="CDD" id="cd06173">
    <property type="entry name" value="MFS_MefA_like"/>
    <property type="match status" value="1"/>
</dbReference>
<keyword evidence="5 7" id="KW-1133">Transmembrane helix</keyword>
<comment type="caution">
    <text evidence="8">The sequence shown here is derived from an EMBL/GenBank/DDBJ whole genome shotgun (WGS) entry which is preliminary data.</text>
</comment>
<evidence type="ECO:0000313" key="9">
    <source>
        <dbReference type="Proteomes" id="UP000218887"/>
    </source>
</evidence>
<keyword evidence="3" id="KW-1003">Cell membrane</keyword>
<evidence type="ECO:0000313" key="8">
    <source>
        <dbReference type="EMBL" id="PAV28537.1"/>
    </source>
</evidence>
<dbReference type="GO" id="GO:0005886">
    <property type="term" value="C:plasma membrane"/>
    <property type="evidence" value="ECO:0007669"/>
    <property type="project" value="UniProtKB-SubCell"/>
</dbReference>
<reference evidence="8 9" key="1">
    <citation type="submission" date="2017-08" db="EMBL/GenBank/DDBJ databases">
        <title>Virgibacillus indicus sp. nov. and Virgibacillus profoundi sp. nov, two moderately halophilic bacteria isolated from marine sediment by using the Microfluidic Streak Plate.</title>
        <authorList>
            <person name="Xu B."/>
            <person name="Hu B."/>
            <person name="Wang J."/>
            <person name="Zhu Y."/>
            <person name="Huang L."/>
            <person name="Du W."/>
            <person name="Huang Y."/>
        </authorList>
    </citation>
    <scope>NUCLEOTIDE SEQUENCE [LARGE SCALE GENOMIC DNA]</scope>
    <source>
        <strain evidence="8 9">IO3-P3-H5</strain>
    </source>
</reference>
<feature type="transmembrane region" description="Helical" evidence="7">
    <location>
        <begin position="42"/>
        <end position="62"/>
    </location>
</feature>
<dbReference type="PANTHER" id="PTHR23513">
    <property type="entry name" value="INTEGRAL MEMBRANE EFFLUX PROTEIN-RELATED"/>
    <property type="match status" value="1"/>
</dbReference>
<feature type="transmembrane region" description="Helical" evidence="7">
    <location>
        <begin position="286"/>
        <end position="304"/>
    </location>
</feature>
<dbReference type="InterPro" id="IPR036259">
    <property type="entry name" value="MFS_trans_sf"/>
</dbReference>